<keyword evidence="10" id="KW-1185">Reference proteome</keyword>
<dbReference type="EMBL" id="VICG01000005">
    <property type="protein sequence ID" value="KAA8571674.1"/>
    <property type="molecule type" value="Genomic_DNA"/>
</dbReference>
<comment type="caution">
    <text evidence="9">The sequence shown here is derived from an EMBL/GenBank/DDBJ whole genome shotgun (WGS) entry which is preliminary data.</text>
</comment>
<evidence type="ECO:0000256" key="5">
    <source>
        <dbReference type="ARBA" id="ARBA00023034"/>
    </source>
</evidence>
<keyword evidence="3" id="KW-0735">Signal-anchor</keyword>
<evidence type="ECO:0000256" key="7">
    <source>
        <dbReference type="ARBA" id="ARBA00037964"/>
    </source>
</evidence>
<keyword evidence="5" id="KW-0333">Golgi apparatus</keyword>
<dbReference type="GO" id="GO:0000032">
    <property type="term" value="P:cell wall mannoprotein biosynthetic process"/>
    <property type="evidence" value="ECO:0007669"/>
    <property type="project" value="TreeGrafter"/>
</dbReference>
<gene>
    <name evidence="9" type="ORF">EYC84_001660</name>
</gene>
<accession>A0A5M9JQA2</accession>
<evidence type="ECO:0000256" key="2">
    <source>
        <dbReference type="ARBA" id="ARBA00022692"/>
    </source>
</evidence>
<dbReference type="AlphaFoldDB" id="A0A5M9JQA2"/>
<dbReference type="FunFam" id="3.90.550.10:FF:000017">
    <property type="entry name" value="Mannan polymerase II complex ANP1 subunit"/>
    <property type="match status" value="1"/>
</dbReference>
<dbReference type="SUPFAM" id="SSF53448">
    <property type="entry name" value="Nucleotide-diphospho-sugar transferases"/>
    <property type="match status" value="1"/>
</dbReference>
<dbReference type="GO" id="GO:0006487">
    <property type="term" value="P:protein N-linked glycosylation"/>
    <property type="evidence" value="ECO:0007669"/>
    <property type="project" value="TreeGrafter"/>
</dbReference>
<dbReference type="Pfam" id="PF03452">
    <property type="entry name" value="Anp1"/>
    <property type="match status" value="1"/>
</dbReference>
<comment type="subcellular location">
    <subcellularLocation>
        <location evidence="1">Golgi apparatus membrane</location>
        <topology evidence="1">Single-pass type II membrane protein</topology>
    </subcellularLocation>
</comment>
<evidence type="ECO:0000256" key="8">
    <source>
        <dbReference type="SAM" id="Phobius"/>
    </source>
</evidence>
<evidence type="ECO:0000256" key="3">
    <source>
        <dbReference type="ARBA" id="ARBA00022968"/>
    </source>
</evidence>
<evidence type="ECO:0000256" key="6">
    <source>
        <dbReference type="ARBA" id="ARBA00023136"/>
    </source>
</evidence>
<dbReference type="GO" id="GO:0000009">
    <property type="term" value="F:alpha-1,6-mannosyltransferase activity"/>
    <property type="evidence" value="ECO:0007669"/>
    <property type="project" value="TreeGrafter"/>
</dbReference>
<dbReference type="InterPro" id="IPR029044">
    <property type="entry name" value="Nucleotide-diphossugar_trans"/>
</dbReference>
<reference evidence="9 10" key="1">
    <citation type="submission" date="2019-06" db="EMBL/GenBank/DDBJ databases">
        <title>Genome Sequence of the Brown Rot Fungal Pathogen Monilinia fructicola.</title>
        <authorList>
            <person name="De Miccolis Angelini R.M."/>
            <person name="Landi L."/>
            <person name="Abate D."/>
            <person name="Pollastro S."/>
            <person name="Romanazzi G."/>
            <person name="Faretra F."/>
        </authorList>
    </citation>
    <scope>NUCLEOTIDE SEQUENCE [LARGE SCALE GENOMIC DNA]</scope>
    <source>
        <strain evidence="9 10">Mfrc123</strain>
    </source>
</reference>
<dbReference type="Gene3D" id="3.90.550.10">
    <property type="entry name" value="Spore Coat Polysaccharide Biosynthesis Protein SpsA, Chain A"/>
    <property type="match status" value="1"/>
</dbReference>
<comment type="similarity">
    <text evidence="7">Belongs to the ANP1/MMN9/VAN1 family.</text>
</comment>
<dbReference type="GO" id="GO:0000136">
    <property type="term" value="C:mannan polymerase complex"/>
    <property type="evidence" value="ECO:0007669"/>
    <property type="project" value="TreeGrafter"/>
</dbReference>
<evidence type="ECO:0000256" key="4">
    <source>
        <dbReference type="ARBA" id="ARBA00022989"/>
    </source>
</evidence>
<dbReference type="Proteomes" id="UP000322873">
    <property type="component" value="Unassembled WGS sequence"/>
</dbReference>
<sequence length="475" mass="53762">MWSFPSKFRYALALDRSGEHCLRGRGGSSSSIFIRLNTLGIISNVKELAIPSSSQRTFCALLPRYLRVRIDITSSSYWWFWSHTGFAMLGPKGGINWKATKAQLPPARAIWVFITRTRFLLCVALAGVVVLLWRGISTSAQEMQRYYCWGPSKPPMQMTLNEQADWNAHLQTPVIFNHHEPVVVNSTTIINVDLNPIKSTTKAIANEERILILTPLRDAASYLPKYFDLLSLLTYPHHLIDLAFLVGDSKDDTLAVLAAELARVQDGKETAAFNSAMIVQKDFGAVSGQTVEEQNYLLSAALKPEHSWVYWRDSDIVDSPEKIIEDFIAHDRDIIVPNVWFHRYRDGVDIEGRFDYNSWIESDKALKMASKLDKDTVIVEGYKEFDTGRTYMALMGNWRENKDEEVKLDGIGGVNIIVKADVHRSGINFPAYAFENQAETEGFAKMAKRAGYEVIGLPNYVVWHMDTEEKPGNNV</sequence>
<keyword evidence="6 8" id="KW-0472">Membrane</keyword>
<feature type="transmembrane region" description="Helical" evidence="8">
    <location>
        <begin position="118"/>
        <end position="136"/>
    </location>
</feature>
<dbReference type="PANTHER" id="PTHR43083">
    <property type="entry name" value="MANNAN POLYMERASE II"/>
    <property type="match status" value="1"/>
</dbReference>
<proteinExistence type="inferred from homology"/>
<organism evidence="9 10">
    <name type="scientific">Monilinia fructicola</name>
    <name type="common">Brown rot fungus</name>
    <name type="synonym">Ciboria fructicola</name>
    <dbReference type="NCBI Taxonomy" id="38448"/>
    <lineage>
        <taxon>Eukaryota</taxon>
        <taxon>Fungi</taxon>
        <taxon>Dikarya</taxon>
        <taxon>Ascomycota</taxon>
        <taxon>Pezizomycotina</taxon>
        <taxon>Leotiomycetes</taxon>
        <taxon>Helotiales</taxon>
        <taxon>Sclerotiniaceae</taxon>
        <taxon>Monilinia</taxon>
    </lineage>
</organism>
<name>A0A5M9JQA2_MONFR</name>
<evidence type="ECO:0000313" key="10">
    <source>
        <dbReference type="Proteomes" id="UP000322873"/>
    </source>
</evidence>
<dbReference type="VEuPathDB" id="FungiDB:MFRU_016g01470"/>
<keyword evidence="2 8" id="KW-0812">Transmembrane</keyword>
<dbReference type="InterPro" id="IPR052086">
    <property type="entry name" value="Mannan_Polymerase_Subunit"/>
</dbReference>
<keyword evidence="4 8" id="KW-1133">Transmembrane helix</keyword>
<protein>
    <submittedName>
        <fullName evidence="9">Uncharacterized protein</fullName>
    </submittedName>
</protein>
<dbReference type="PANTHER" id="PTHR43083:SF4">
    <property type="entry name" value="N-GLYCOSYL-TRANSFERASE (AFU_ORTHOLOGUE AFUA_4G06870)"/>
    <property type="match status" value="1"/>
</dbReference>
<evidence type="ECO:0000256" key="1">
    <source>
        <dbReference type="ARBA" id="ARBA00004323"/>
    </source>
</evidence>
<evidence type="ECO:0000313" key="9">
    <source>
        <dbReference type="EMBL" id="KAA8571674.1"/>
    </source>
</evidence>